<dbReference type="InterPro" id="IPR027417">
    <property type="entry name" value="P-loop_NTPase"/>
</dbReference>
<evidence type="ECO:0000256" key="4">
    <source>
        <dbReference type="SAM" id="MobiDB-lite"/>
    </source>
</evidence>
<keyword evidence="1" id="KW-0677">Repeat</keyword>
<protein>
    <submittedName>
        <fullName evidence="6">ATP-binding cassette domain-containing protein</fullName>
    </submittedName>
</protein>
<evidence type="ECO:0000313" key="6">
    <source>
        <dbReference type="EMBL" id="MXQ14781.1"/>
    </source>
</evidence>
<dbReference type="InterPro" id="IPR003593">
    <property type="entry name" value="AAA+_ATPase"/>
</dbReference>
<organism evidence="6 7">
    <name type="scientific">Microvirga makkahensis</name>
    <dbReference type="NCBI Taxonomy" id="1128670"/>
    <lineage>
        <taxon>Bacteria</taxon>
        <taxon>Pseudomonadati</taxon>
        <taxon>Pseudomonadota</taxon>
        <taxon>Alphaproteobacteria</taxon>
        <taxon>Hyphomicrobiales</taxon>
        <taxon>Methylobacteriaceae</taxon>
        <taxon>Microvirga</taxon>
    </lineage>
</organism>
<evidence type="ECO:0000256" key="2">
    <source>
        <dbReference type="ARBA" id="ARBA00022741"/>
    </source>
</evidence>
<evidence type="ECO:0000256" key="3">
    <source>
        <dbReference type="ARBA" id="ARBA00022840"/>
    </source>
</evidence>
<dbReference type="SMART" id="SM00382">
    <property type="entry name" value="AAA"/>
    <property type="match status" value="1"/>
</dbReference>
<comment type="caution">
    <text evidence="6">The sequence shown here is derived from an EMBL/GenBank/DDBJ whole genome shotgun (WGS) entry which is preliminary data.</text>
</comment>
<dbReference type="GO" id="GO:0016887">
    <property type="term" value="F:ATP hydrolysis activity"/>
    <property type="evidence" value="ECO:0007669"/>
    <property type="project" value="InterPro"/>
</dbReference>
<dbReference type="GO" id="GO:0005524">
    <property type="term" value="F:ATP binding"/>
    <property type="evidence" value="ECO:0007669"/>
    <property type="project" value="UniProtKB-KW"/>
</dbReference>
<dbReference type="Pfam" id="PF00005">
    <property type="entry name" value="ABC_tran"/>
    <property type="match status" value="1"/>
</dbReference>
<dbReference type="AlphaFoldDB" id="A0A7X3SRL6"/>
<keyword evidence="3 6" id="KW-0067">ATP-binding</keyword>
<feature type="domain" description="ABC transporter" evidence="5">
    <location>
        <begin position="186"/>
        <end position="376"/>
    </location>
</feature>
<dbReference type="PROSITE" id="PS50893">
    <property type="entry name" value="ABC_TRANSPORTER_2"/>
    <property type="match status" value="1"/>
</dbReference>
<dbReference type="Gene3D" id="3.40.50.300">
    <property type="entry name" value="P-loop containing nucleotide triphosphate hydrolases"/>
    <property type="match status" value="2"/>
</dbReference>
<reference evidence="6 7" key="2">
    <citation type="submission" date="2020-01" db="EMBL/GenBank/DDBJ databases">
        <title>Microvirga sp. nov., an arsenate reduction bacterium isolated from Tibet hotspring sediments.</title>
        <authorList>
            <person name="Xian W.-D."/>
            <person name="Li W.-J."/>
        </authorList>
    </citation>
    <scope>NUCLEOTIDE SEQUENCE [LARGE SCALE GENOMIC DNA]</scope>
    <source>
        <strain evidence="6 7">KCTC 23863</strain>
    </source>
</reference>
<reference evidence="6 7" key="1">
    <citation type="submission" date="2019-12" db="EMBL/GenBank/DDBJ databases">
        <authorList>
            <person name="Yuan C.-G."/>
        </authorList>
    </citation>
    <scope>NUCLEOTIDE SEQUENCE [LARGE SCALE GENOMIC DNA]</scope>
    <source>
        <strain evidence="6 7">KCTC 23863</strain>
    </source>
</reference>
<dbReference type="OrthoDB" id="9762369at2"/>
<dbReference type="InterPro" id="IPR003439">
    <property type="entry name" value="ABC_transporter-like_ATP-bd"/>
</dbReference>
<feature type="compositionally biased region" description="Basic and acidic residues" evidence="4">
    <location>
        <begin position="131"/>
        <end position="148"/>
    </location>
</feature>
<dbReference type="SUPFAM" id="SSF52540">
    <property type="entry name" value="P-loop containing nucleoside triphosphate hydrolases"/>
    <property type="match status" value="2"/>
</dbReference>
<dbReference type="CDD" id="cd03221">
    <property type="entry name" value="ABCF_EF-3"/>
    <property type="match status" value="1"/>
</dbReference>
<feature type="non-terminal residue" evidence="6">
    <location>
        <position position="1"/>
    </location>
</feature>
<dbReference type="Proteomes" id="UP000436483">
    <property type="component" value="Unassembled WGS sequence"/>
</dbReference>
<evidence type="ECO:0000259" key="5">
    <source>
        <dbReference type="PROSITE" id="PS50893"/>
    </source>
</evidence>
<dbReference type="RefSeq" id="WP_160888492.1">
    <property type="nucleotide sequence ID" value="NZ_WURB01000047.1"/>
</dbReference>
<name>A0A7X3SRL6_9HYPH</name>
<dbReference type="InterPro" id="IPR050611">
    <property type="entry name" value="ABCF"/>
</dbReference>
<dbReference type="FunFam" id="3.40.50.300:FF:000597">
    <property type="entry name" value="ABC transporter ATP-binding protein"/>
    <property type="match status" value="1"/>
</dbReference>
<dbReference type="EMBL" id="WURB01000047">
    <property type="protein sequence ID" value="MXQ14781.1"/>
    <property type="molecule type" value="Genomic_DNA"/>
</dbReference>
<proteinExistence type="predicted"/>
<evidence type="ECO:0000256" key="1">
    <source>
        <dbReference type="ARBA" id="ARBA00022737"/>
    </source>
</evidence>
<evidence type="ECO:0000313" key="7">
    <source>
        <dbReference type="Proteomes" id="UP000436483"/>
    </source>
</evidence>
<keyword evidence="2" id="KW-0547">Nucleotide-binding</keyword>
<sequence>ALIFAEPDFLLLDEPTNNLDREGRAAVIDLLADWRGGAIIVSHDRELLETMDAVVELTSLGAARYGGAWSQYRERKTLELAAARRDLADAERRVDEIDRRAQEATERKERKDRAGRRKRAKGDMPRILAGMRKDRSEDTGGERARLAERRRTQALEAAASARERIEVLQPLSVVIPPTNLPSGKAVLTIDAVSAGYEPKRPIVKGLSLAITGPERVAIVGPNGSGKTTLLALVTGRLRPWTGTVRVMTDFAMFDQQVGLLDPSASIRDNFRRLNPKADENACRSALARFMFRANAALQIVSSLSGGQLLRAGLACVLGGPTPPSLLILDEPTNHLDIDSIEAVEAGLRAYDGALLVVSHDEAFLDAIGVSRRVDFGRAHT</sequence>
<feature type="compositionally biased region" description="Basic and acidic residues" evidence="4">
    <location>
        <begin position="101"/>
        <end position="112"/>
    </location>
</feature>
<gene>
    <name evidence="6" type="ORF">GR328_25690</name>
</gene>
<dbReference type="PANTHER" id="PTHR19211:SF6">
    <property type="entry name" value="BLL7188 PROTEIN"/>
    <property type="match status" value="1"/>
</dbReference>
<accession>A0A7X3SRL6</accession>
<feature type="region of interest" description="Disordered" evidence="4">
    <location>
        <begin position="101"/>
        <end position="148"/>
    </location>
</feature>
<keyword evidence="7" id="KW-1185">Reference proteome</keyword>
<dbReference type="PANTHER" id="PTHR19211">
    <property type="entry name" value="ATP-BINDING TRANSPORT PROTEIN-RELATED"/>
    <property type="match status" value="1"/>
</dbReference>